<feature type="compositionally biased region" description="Low complexity" evidence="1">
    <location>
        <begin position="502"/>
        <end position="523"/>
    </location>
</feature>
<feature type="compositionally biased region" description="Low complexity" evidence="1">
    <location>
        <begin position="132"/>
        <end position="143"/>
    </location>
</feature>
<feature type="compositionally biased region" description="Basic and acidic residues" evidence="1">
    <location>
        <begin position="298"/>
        <end position="451"/>
    </location>
</feature>
<dbReference type="OrthoDB" id="3937441at2759"/>
<sequence length="753" mass="84529">MCRIEERIYIKADGSRQKFEDVTPCDRAPGRQRLCSNVTRKITEYYPKNPPSRDDSASPASLNPPTPTGSGTYLVQERRPPTARRPSTSDGTRLINPALIIQVGSNRNRDRDGRKTYTKTTSKPLKRTSLTNSINSSDIAIDSPGSDISYPIRTGLPDTPVHPVDHLGTSPGYATRQAVPRGQGHRHSSSASSFTTNSQPPSLYATSDPESPGRRRAPRYPPTIVHNPPPGANNAYAPPSPTIRAVDQLSSSPYRTVFHAPRDSSSHENVGSVFDFLDPPVVTSSHGSSSRSGGPEVVDNRPRRTDADKRRQEAADAKLAEQLQKDENQRQVHFELGRAEARERERNENTWAEKEKRRAEDRENFRAHTQQEKDRAEKEAREKALRNEQARKEEARRDEIRREANRREEQRREEARKEEARRDDGRREGRSTEARPRERRESRPPTRDTTKRPSRRNSMTRAEMKEREHLLAETKAQMAREREAADQREREDEAALLRQEQENQAALLRQQQATTQYYNPRGGAAPGYPPATETPAAGLGRRTSVSGRRGSVSVPPQPPNMPLGRSNSRRVSVIQPTPPNLPSLNTAMPPPPPPQPQTQNPYSMRPPSAHTQQSAAPLFPPNSMGQTYAPPTYSQTTYTQPHPPNPFALPATRAPPQPQPTPLDAWDSRQLREAIPSQSVPPPPAPPANQAHARQPSDERSLRRRGEEVIERAAQQEKRDRVRTSTKKLTKVVGFESSYEEDDGFGRKGKRKS</sequence>
<feature type="region of interest" description="Disordered" evidence="1">
    <location>
        <begin position="39"/>
        <end position="245"/>
    </location>
</feature>
<feature type="region of interest" description="Disordered" evidence="1">
    <location>
        <begin position="278"/>
        <end position="707"/>
    </location>
</feature>
<protein>
    <submittedName>
        <fullName evidence="2">Uncharacterized protein</fullName>
    </submittedName>
</protein>
<dbReference type="Proteomes" id="UP000799779">
    <property type="component" value="Unassembled WGS sequence"/>
</dbReference>
<reference evidence="2" key="1">
    <citation type="journal article" date="2020" name="Stud. Mycol.">
        <title>101 Dothideomycetes genomes: a test case for predicting lifestyles and emergence of pathogens.</title>
        <authorList>
            <person name="Haridas S."/>
            <person name="Albert R."/>
            <person name="Binder M."/>
            <person name="Bloem J."/>
            <person name="Labutti K."/>
            <person name="Salamov A."/>
            <person name="Andreopoulos B."/>
            <person name="Baker S."/>
            <person name="Barry K."/>
            <person name="Bills G."/>
            <person name="Bluhm B."/>
            <person name="Cannon C."/>
            <person name="Castanera R."/>
            <person name="Culley D."/>
            <person name="Daum C."/>
            <person name="Ezra D."/>
            <person name="Gonzalez J."/>
            <person name="Henrissat B."/>
            <person name="Kuo A."/>
            <person name="Liang C."/>
            <person name="Lipzen A."/>
            <person name="Lutzoni F."/>
            <person name="Magnuson J."/>
            <person name="Mondo S."/>
            <person name="Nolan M."/>
            <person name="Ohm R."/>
            <person name="Pangilinan J."/>
            <person name="Park H.-J."/>
            <person name="Ramirez L."/>
            <person name="Alfaro M."/>
            <person name="Sun H."/>
            <person name="Tritt A."/>
            <person name="Yoshinaga Y."/>
            <person name="Zwiers L.-H."/>
            <person name="Turgeon B."/>
            <person name="Goodwin S."/>
            <person name="Spatafora J."/>
            <person name="Crous P."/>
            <person name="Grigoriev I."/>
        </authorList>
    </citation>
    <scope>NUCLEOTIDE SEQUENCE</scope>
    <source>
        <strain evidence="2">CBS 123094</strain>
    </source>
</reference>
<dbReference type="EMBL" id="ML977601">
    <property type="protein sequence ID" value="KAF1998749.1"/>
    <property type="molecule type" value="Genomic_DNA"/>
</dbReference>
<feature type="compositionally biased region" description="Low complexity" evidence="1">
    <location>
        <begin position="284"/>
        <end position="294"/>
    </location>
</feature>
<organism evidence="2 3">
    <name type="scientific">Amniculicola lignicola CBS 123094</name>
    <dbReference type="NCBI Taxonomy" id="1392246"/>
    <lineage>
        <taxon>Eukaryota</taxon>
        <taxon>Fungi</taxon>
        <taxon>Dikarya</taxon>
        <taxon>Ascomycota</taxon>
        <taxon>Pezizomycotina</taxon>
        <taxon>Dothideomycetes</taxon>
        <taxon>Pleosporomycetidae</taxon>
        <taxon>Pleosporales</taxon>
        <taxon>Amniculicolaceae</taxon>
        <taxon>Amniculicola</taxon>
    </lineage>
</organism>
<evidence type="ECO:0000313" key="2">
    <source>
        <dbReference type="EMBL" id="KAF1998749.1"/>
    </source>
</evidence>
<feature type="compositionally biased region" description="Low complexity" evidence="1">
    <location>
        <begin position="530"/>
        <end position="554"/>
    </location>
</feature>
<feature type="compositionally biased region" description="Polar residues" evidence="1">
    <location>
        <begin position="194"/>
        <end position="209"/>
    </location>
</feature>
<evidence type="ECO:0000313" key="3">
    <source>
        <dbReference type="Proteomes" id="UP000799779"/>
    </source>
</evidence>
<name>A0A6A5WD76_9PLEO</name>
<feature type="compositionally biased region" description="Low complexity" evidence="1">
    <location>
        <begin position="626"/>
        <end position="640"/>
    </location>
</feature>
<dbReference type="AlphaFoldDB" id="A0A6A5WD76"/>
<feature type="compositionally biased region" description="Basic and acidic residues" evidence="1">
    <location>
        <begin position="695"/>
        <end position="707"/>
    </location>
</feature>
<keyword evidence="3" id="KW-1185">Reference proteome</keyword>
<gene>
    <name evidence="2" type="ORF">P154DRAFT_243640</name>
</gene>
<feature type="compositionally biased region" description="Pro residues" evidence="1">
    <location>
        <begin position="641"/>
        <end position="661"/>
    </location>
</feature>
<proteinExistence type="predicted"/>
<evidence type="ECO:0000256" key="1">
    <source>
        <dbReference type="SAM" id="MobiDB-lite"/>
    </source>
</evidence>
<accession>A0A6A5WD76</accession>
<feature type="compositionally biased region" description="Polar residues" evidence="1">
    <location>
        <begin position="118"/>
        <end position="131"/>
    </location>
</feature>
<feature type="compositionally biased region" description="Basic and acidic residues" evidence="1">
    <location>
        <begin position="462"/>
        <end position="501"/>
    </location>
</feature>